<evidence type="ECO:0000313" key="2">
    <source>
        <dbReference type="Proteomes" id="UP001293593"/>
    </source>
</evidence>
<organism evidence="1 2">
    <name type="scientific">Acacia crassicarpa</name>
    <name type="common">northern wattle</name>
    <dbReference type="NCBI Taxonomy" id="499986"/>
    <lineage>
        <taxon>Eukaryota</taxon>
        <taxon>Viridiplantae</taxon>
        <taxon>Streptophyta</taxon>
        <taxon>Embryophyta</taxon>
        <taxon>Tracheophyta</taxon>
        <taxon>Spermatophyta</taxon>
        <taxon>Magnoliopsida</taxon>
        <taxon>eudicotyledons</taxon>
        <taxon>Gunneridae</taxon>
        <taxon>Pentapetalae</taxon>
        <taxon>rosids</taxon>
        <taxon>fabids</taxon>
        <taxon>Fabales</taxon>
        <taxon>Fabaceae</taxon>
        <taxon>Caesalpinioideae</taxon>
        <taxon>mimosoid clade</taxon>
        <taxon>Acacieae</taxon>
        <taxon>Acacia</taxon>
    </lineage>
</organism>
<keyword evidence="2" id="KW-1185">Reference proteome</keyword>
<evidence type="ECO:0000313" key="1">
    <source>
        <dbReference type="EMBL" id="KAK4270908.1"/>
    </source>
</evidence>
<gene>
    <name evidence="1" type="ORF">QN277_019673</name>
</gene>
<sequence length="24" mass="2667">MVYNKEMRRCLGGVLCSICTMAST</sequence>
<dbReference type="Proteomes" id="UP001293593">
    <property type="component" value="Unassembled WGS sequence"/>
</dbReference>
<reference evidence="1" key="1">
    <citation type="submission" date="2023-10" db="EMBL/GenBank/DDBJ databases">
        <title>Chromosome-level genome of the transformable northern wattle, Acacia crassicarpa.</title>
        <authorList>
            <person name="Massaro I."/>
            <person name="Sinha N.R."/>
            <person name="Poethig S."/>
            <person name="Leichty A.R."/>
        </authorList>
    </citation>
    <scope>NUCLEOTIDE SEQUENCE</scope>
    <source>
        <strain evidence="1">Acra3RX</strain>
        <tissue evidence="1">Leaf</tissue>
    </source>
</reference>
<accession>A0AAE1MR98</accession>
<comment type="caution">
    <text evidence="1">The sequence shown here is derived from an EMBL/GenBank/DDBJ whole genome shotgun (WGS) entry which is preliminary data.</text>
</comment>
<name>A0AAE1MR98_9FABA</name>
<dbReference type="AlphaFoldDB" id="A0AAE1MR98"/>
<dbReference type="EMBL" id="JAWXYG010000005">
    <property type="protein sequence ID" value="KAK4270908.1"/>
    <property type="molecule type" value="Genomic_DNA"/>
</dbReference>
<protein>
    <submittedName>
        <fullName evidence="1">Uncharacterized protein</fullName>
    </submittedName>
</protein>
<proteinExistence type="predicted"/>